<reference evidence="1" key="1">
    <citation type="submission" date="2017-09" db="EMBL/GenBank/DDBJ databases">
        <title>Polyketide synthases of a Diaporthe helianthi virulent isolate.</title>
        <authorList>
            <person name="Baroncelli R."/>
        </authorList>
    </citation>
    <scope>NUCLEOTIDE SEQUENCE [LARGE SCALE GENOMIC DNA]</scope>
    <source>
        <strain evidence="1">7/96</strain>
    </source>
</reference>
<dbReference type="STRING" id="158607.A0A2P5HEA0"/>
<evidence type="ECO:0000313" key="1">
    <source>
        <dbReference type="EMBL" id="POS68559.1"/>
    </source>
</evidence>
<evidence type="ECO:0000313" key="2">
    <source>
        <dbReference type="Proteomes" id="UP000094444"/>
    </source>
</evidence>
<dbReference type="Proteomes" id="UP000094444">
    <property type="component" value="Unassembled WGS sequence"/>
</dbReference>
<proteinExistence type="predicted"/>
<dbReference type="AlphaFoldDB" id="A0A2P5HEA0"/>
<comment type="caution">
    <text evidence="1">The sequence shown here is derived from an EMBL/GenBank/DDBJ whole genome shotgun (WGS) entry which is preliminary data.</text>
</comment>
<dbReference type="EMBL" id="MAVT02004085">
    <property type="protein sequence ID" value="POS68559.1"/>
    <property type="molecule type" value="Genomic_DNA"/>
</dbReference>
<protein>
    <submittedName>
        <fullName evidence="1">Uncharacterized protein</fullName>
    </submittedName>
</protein>
<sequence>MGRFRAVCTLDEQWASAFISGVGERHQFHDLVPNPLRNGVDGAVDSEQGVILASDLSGIIEENIKGENMEIDICSSQFGANFAVGPGPPIWGFPFHCSCWDVLNAYRETQREARHEIQALFDVLRSFPRQKLVDFGHNYGDVAGYDLEVDWFDVIDPSHEPFGLLPGEEYRLVYDRSDRALLEVQKHDPMQVFELFPVFTVETPAGSSALQAYPVDIRNDYPVGYSDPFGKLPVELLHVSQFPTPPGALASYLVENSTCEIPLA</sequence>
<accession>A0A2P5HEA0</accession>
<dbReference type="OrthoDB" id="5273847at2759"/>
<gene>
    <name evidence="1" type="ORF">DHEL01_v213047</name>
</gene>
<dbReference type="InParanoid" id="A0A2P5HEA0"/>
<keyword evidence="2" id="KW-1185">Reference proteome</keyword>
<organism evidence="1 2">
    <name type="scientific">Diaporthe helianthi</name>
    <dbReference type="NCBI Taxonomy" id="158607"/>
    <lineage>
        <taxon>Eukaryota</taxon>
        <taxon>Fungi</taxon>
        <taxon>Dikarya</taxon>
        <taxon>Ascomycota</taxon>
        <taxon>Pezizomycotina</taxon>
        <taxon>Sordariomycetes</taxon>
        <taxon>Sordariomycetidae</taxon>
        <taxon>Diaporthales</taxon>
        <taxon>Diaporthaceae</taxon>
        <taxon>Diaporthe</taxon>
    </lineage>
</organism>
<name>A0A2P5HEA0_DIAHE</name>